<dbReference type="RefSeq" id="WP_118329803.1">
    <property type="nucleotide sequence ID" value="NZ_JAQEEK010000004.1"/>
</dbReference>
<reference evidence="2 3" key="1">
    <citation type="submission" date="2018-08" db="EMBL/GenBank/DDBJ databases">
        <title>A genome reference for cultivated species of the human gut microbiota.</title>
        <authorList>
            <person name="Zou Y."/>
            <person name="Xue W."/>
            <person name="Luo G."/>
        </authorList>
    </citation>
    <scope>NUCLEOTIDE SEQUENCE [LARGE SCALE GENOMIC DNA]</scope>
    <source>
        <strain evidence="2 3">AM48-23BH</strain>
    </source>
</reference>
<dbReference type="EMBL" id="QSEP01000161">
    <property type="protein sequence ID" value="RGZ77430.1"/>
    <property type="molecule type" value="Genomic_DNA"/>
</dbReference>
<sequence>MMDPLILNVISIASLVVGVIALIQAACYNYSAKKTNKRTEQMQNHMDQMQKYMENMINHSNLLNMYTFLGVREMLGTDKISSEGTPIISLTKDTVIFTKGIDYSTQNADACKQIIFQSGVMKPKVYGKHVSDFLSSDAKTLKITLRSEVSKSSIEDFMSMSSSLLDFDVSVLHNIHF</sequence>
<evidence type="ECO:0000256" key="1">
    <source>
        <dbReference type="SAM" id="Phobius"/>
    </source>
</evidence>
<organism evidence="2 3">
    <name type="scientific">Anaerobutyricum hallii</name>
    <dbReference type="NCBI Taxonomy" id="39488"/>
    <lineage>
        <taxon>Bacteria</taxon>
        <taxon>Bacillati</taxon>
        <taxon>Bacillota</taxon>
        <taxon>Clostridia</taxon>
        <taxon>Lachnospirales</taxon>
        <taxon>Lachnospiraceae</taxon>
        <taxon>Anaerobutyricum</taxon>
    </lineage>
</organism>
<name>A0A413PMV6_9FIRM</name>
<keyword evidence="1" id="KW-0472">Membrane</keyword>
<dbReference type="Proteomes" id="UP000286561">
    <property type="component" value="Unassembled WGS sequence"/>
</dbReference>
<gene>
    <name evidence="2" type="ORF">DW972_14515</name>
</gene>
<dbReference type="AlphaFoldDB" id="A0A413PMV6"/>
<protein>
    <submittedName>
        <fullName evidence="2">Uncharacterized protein</fullName>
    </submittedName>
</protein>
<keyword evidence="1" id="KW-1133">Transmembrane helix</keyword>
<proteinExistence type="predicted"/>
<comment type="caution">
    <text evidence="2">The sequence shown here is derived from an EMBL/GenBank/DDBJ whole genome shotgun (WGS) entry which is preliminary data.</text>
</comment>
<evidence type="ECO:0000313" key="3">
    <source>
        <dbReference type="Proteomes" id="UP000286561"/>
    </source>
</evidence>
<feature type="transmembrane region" description="Helical" evidence="1">
    <location>
        <begin position="6"/>
        <end position="28"/>
    </location>
</feature>
<evidence type="ECO:0000313" key="2">
    <source>
        <dbReference type="EMBL" id="RGZ77430.1"/>
    </source>
</evidence>
<accession>A0A413PMV6</accession>
<keyword evidence="1" id="KW-0812">Transmembrane</keyword>